<evidence type="ECO:0000313" key="2">
    <source>
        <dbReference type="EMBL" id="OEJ32422.1"/>
    </source>
</evidence>
<reference evidence="2 3" key="1">
    <citation type="submission" date="2016-08" db="EMBL/GenBank/DDBJ databases">
        <title>The complete genome of Streptomyces subrutilus 10-1-1.</title>
        <authorList>
            <person name="Chen X."/>
        </authorList>
    </citation>
    <scope>NUCLEOTIDE SEQUENCE [LARGE SCALE GENOMIC DNA]</scope>
    <source>
        <strain evidence="2 3">10-1-1</strain>
    </source>
</reference>
<organism evidence="2 3">
    <name type="scientific">Streptomyces subrutilus</name>
    <dbReference type="NCBI Taxonomy" id="36818"/>
    <lineage>
        <taxon>Bacteria</taxon>
        <taxon>Bacillati</taxon>
        <taxon>Actinomycetota</taxon>
        <taxon>Actinomycetes</taxon>
        <taxon>Kitasatosporales</taxon>
        <taxon>Streptomycetaceae</taxon>
        <taxon>Streptomyces</taxon>
    </lineage>
</organism>
<dbReference type="RefSeq" id="WP_069920697.1">
    <property type="nucleotide sequence ID" value="NZ_MEHK01000001.1"/>
</dbReference>
<proteinExistence type="predicted"/>
<name>A0A1E5PSN6_9ACTN</name>
<sequence>MSGDQYTQYGPGSIGKAEHGGSGDIVAGGKHVGVPQAGSPELRKLLDEVRAMRPHLGEGDRAEVDAAMEEIASNPSEGRFNKLLRTFSGIAALIGEAGVPVIAAVKELLG</sequence>
<evidence type="ECO:0000313" key="3">
    <source>
        <dbReference type="Proteomes" id="UP000095705"/>
    </source>
</evidence>
<keyword evidence="3" id="KW-1185">Reference proteome</keyword>
<feature type="compositionally biased region" description="Polar residues" evidence="1">
    <location>
        <begin position="1"/>
        <end position="10"/>
    </location>
</feature>
<evidence type="ECO:0000256" key="1">
    <source>
        <dbReference type="SAM" id="MobiDB-lite"/>
    </source>
</evidence>
<gene>
    <name evidence="2" type="ORF">BGK67_14770</name>
</gene>
<accession>A0A1E5PSN6</accession>
<feature type="region of interest" description="Disordered" evidence="1">
    <location>
        <begin position="1"/>
        <end position="38"/>
    </location>
</feature>
<dbReference type="AlphaFoldDB" id="A0A1E5PSN6"/>
<protein>
    <submittedName>
        <fullName evidence="2">Uncharacterized protein</fullName>
    </submittedName>
</protein>
<dbReference type="Proteomes" id="UP000095705">
    <property type="component" value="Unassembled WGS sequence"/>
</dbReference>
<dbReference type="EMBL" id="MEHK01000001">
    <property type="protein sequence ID" value="OEJ32422.1"/>
    <property type="molecule type" value="Genomic_DNA"/>
</dbReference>
<comment type="caution">
    <text evidence="2">The sequence shown here is derived from an EMBL/GenBank/DDBJ whole genome shotgun (WGS) entry which is preliminary data.</text>
</comment>
<dbReference type="STRING" id="36818.BGK67_14770"/>
<dbReference type="OrthoDB" id="4241062at2"/>